<accession>A0ABS6S4S0</accession>
<dbReference type="Proteomes" id="UP001196980">
    <property type="component" value="Unassembled WGS sequence"/>
</dbReference>
<evidence type="ECO:0000259" key="5">
    <source>
        <dbReference type="PROSITE" id="PS50110"/>
    </source>
</evidence>
<keyword evidence="7" id="KW-1185">Reference proteome</keyword>
<dbReference type="CDD" id="cd16922">
    <property type="entry name" value="HATPase_EvgS-ArcB-TorS-like"/>
    <property type="match status" value="1"/>
</dbReference>
<dbReference type="Pfam" id="PF00072">
    <property type="entry name" value="Response_reg"/>
    <property type="match status" value="1"/>
</dbReference>
<evidence type="ECO:0000259" key="4">
    <source>
        <dbReference type="PROSITE" id="PS50109"/>
    </source>
</evidence>
<dbReference type="SMART" id="SM00387">
    <property type="entry name" value="HATPase_c"/>
    <property type="match status" value="1"/>
</dbReference>
<comment type="caution">
    <text evidence="6">The sequence shown here is derived from an EMBL/GenBank/DDBJ whole genome shotgun (WGS) entry which is preliminary data.</text>
</comment>
<dbReference type="InterPro" id="IPR008207">
    <property type="entry name" value="Sig_transdc_His_kin_Hpt_dom"/>
</dbReference>
<dbReference type="CDD" id="cd17546">
    <property type="entry name" value="REC_hyHK_CKI1_RcsC-like"/>
    <property type="match status" value="1"/>
</dbReference>
<dbReference type="Pfam" id="PF01627">
    <property type="entry name" value="Hpt"/>
    <property type="match status" value="1"/>
</dbReference>
<dbReference type="Pfam" id="PF02518">
    <property type="entry name" value="HATPase_c"/>
    <property type="match status" value="1"/>
</dbReference>
<evidence type="ECO:0000256" key="1">
    <source>
        <dbReference type="ARBA" id="ARBA00022553"/>
    </source>
</evidence>
<dbReference type="SMART" id="SM00448">
    <property type="entry name" value="REC"/>
    <property type="match status" value="1"/>
</dbReference>
<evidence type="ECO:0000256" key="2">
    <source>
        <dbReference type="ARBA" id="ARBA00023012"/>
    </source>
</evidence>
<evidence type="ECO:0000313" key="6">
    <source>
        <dbReference type="EMBL" id="MBV6343403.1"/>
    </source>
</evidence>
<evidence type="ECO:0000313" key="7">
    <source>
        <dbReference type="Proteomes" id="UP001196980"/>
    </source>
</evidence>
<keyword evidence="2" id="KW-0902">Two-component regulatory system</keyword>
<feature type="modified residue" description="4-aspartylphosphate" evidence="3">
    <location>
        <position position="262"/>
    </location>
</feature>
<protein>
    <submittedName>
        <fullName evidence="6">Response regulator</fullName>
    </submittedName>
</protein>
<dbReference type="EMBL" id="JABXWD010000575">
    <property type="protein sequence ID" value="MBV6343403.1"/>
    <property type="molecule type" value="Genomic_DNA"/>
</dbReference>
<feature type="non-terminal residue" evidence="6">
    <location>
        <position position="1"/>
    </location>
</feature>
<sequence length="578" mass="63948">MNSTNALLGLINDILDVSKLESGKMTLEPRSFNLGDLLRSVHRMFDVDVRKKGIDFIYNIAPSLAGSNFICDPLRLMQILINLTGNAVKFTERGSIRMEVYPHTEADLVCFDVIDTGIGIATDRLEGIFDAFTQADSSTTRRFGGTGLGTTISRQLIEMMGGNIWVESQQGKGSTFHFNASMKRTDEAAQYLFQNVDVTNSSASKKKLRRVFRILAADDLDENIELLKTRLQHAGHTVLAAGNGIEAIERFKNDHVDLILMDIQMPHMDGVKATRHIRALEAASSATSNNGHIPIIALTASVTHEETEGYIQKGFDAVVGKPVNFEQLFDTMENIVPDGVGRQMPVGKPDVEKTPLPDNLPPLEGIDVEKGIGRWMEPRAYIRALTGFSNKYGDAARTIASLLDDNDIETASKLVHSIKSLSGNLEMLQVYEITREMESSIYEMPLDRTRALLKQLGVALSTVVGSIGKLETEKLFAEQAVTIWDIEKIKEILVRLMQLLEVSSPDGVELMVMELEQHINTEQVASIRRCVEELDFDEASRQTMSFAMTLGIDMENVYSQPTENETTSCQDAVLVGGA</sequence>
<dbReference type="InterPro" id="IPR005467">
    <property type="entry name" value="His_kinase_dom"/>
</dbReference>
<dbReference type="PROSITE" id="PS50109">
    <property type="entry name" value="HIS_KIN"/>
    <property type="match status" value="1"/>
</dbReference>
<feature type="domain" description="Response regulatory" evidence="5">
    <location>
        <begin position="213"/>
        <end position="336"/>
    </location>
</feature>
<dbReference type="PANTHER" id="PTHR45339">
    <property type="entry name" value="HYBRID SIGNAL TRANSDUCTION HISTIDINE KINASE J"/>
    <property type="match status" value="1"/>
</dbReference>
<dbReference type="PROSITE" id="PS50110">
    <property type="entry name" value="RESPONSE_REGULATORY"/>
    <property type="match status" value="1"/>
</dbReference>
<gene>
    <name evidence="6" type="ORF">HWQ67_17665</name>
</gene>
<organism evidence="6 7">
    <name type="scientific">Candidatus Magnetobacterium casense</name>
    <dbReference type="NCBI Taxonomy" id="1455061"/>
    <lineage>
        <taxon>Bacteria</taxon>
        <taxon>Pseudomonadati</taxon>
        <taxon>Nitrospirota</taxon>
        <taxon>Thermodesulfovibrionia</taxon>
        <taxon>Thermodesulfovibrionales</taxon>
        <taxon>Candidatus Magnetobacteriaceae</taxon>
        <taxon>Candidatus Magnetobacterium</taxon>
    </lineage>
</organism>
<proteinExistence type="predicted"/>
<keyword evidence="1 3" id="KW-0597">Phosphoprotein</keyword>
<dbReference type="InterPro" id="IPR003594">
    <property type="entry name" value="HATPase_dom"/>
</dbReference>
<dbReference type="RefSeq" id="WP_218254020.1">
    <property type="nucleotide sequence ID" value="NZ_JABXWD010000575.1"/>
</dbReference>
<evidence type="ECO:0000256" key="3">
    <source>
        <dbReference type="PROSITE-ProRule" id="PRU00169"/>
    </source>
</evidence>
<dbReference type="PANTHER" id="PTHR45339:SF1">
    <property type="entry name" value="HYBRID SIGNAL TRANSDUCTION HISTIDINE KINASE J"/>
    <property type="match status" value="1"/>
</dbReference>
<name>A0ABS6S4S0_9BACT</name>
<dbReference type="InterPro" id="IPR001789">
    <property type="entry name" value="Sig_transdc_resp-reg_receiver"/>
</dbReference>
<reference evidence="6 7" key="1">
    <citation type="journal article" date="2020" name="J Geophys Res Biogeosci">
        <title>Magnetotaxis as an Adaptation to Enable Bacterial Shuttling of Microbial Sulfur and Sulfur Cycling Across Aquatic Oxic#Anoxic Interfaces.</title>
        <authorList>
            <person name="Li J."/>
            <person name="Liu P."/>
            <person name="Wang J."/>
            <person name="Roberts A.P."/>
            <person name="Pan Y."/>
        </authorList>
    </citation>
    <scope>NUCLEOTIDE SEQUENCE [LARGE SCALE GENOMIC DNA]</scope>
    <source>
        <strain evidence="6 7">MYR-1_YQ</strain>
    </source>
</reference>
<feature type="domain" description="Histidine kinase" evidence="4">
    <location>
        <begin position="1"/>
        <end position="184"/>
    </location>
</feature>